<protein>
    <submittedName>
        <fullName evidence="1">Uncharacterized protein</fullName>
    </submittedName>
</protein>
<dbReference type="Proteomes" id="UP000282977">
    <property type="component" value="Unassembled WGS sequence"/>
</dbReference>
<accession>A0A437J599</accession>
<evidence type="ECO:0000313" key="2">
    <source>
        <dbReference type="Proteomes" id="UP000282977"/>
    </source>
</evidence>
<dbReference type="AlphaFoldDB" id="A0A437J599"/>
<dbReference type="OrthoDB" id="7401736at2"/>
<dbReference type="EMBL" id="RZUL01000005">
    <property type="protein sequence ID" value="RVT39936.1"/>
    <property type="molecule type" value="Genomic_DNA"/>
</dbReference>
<organism evidence="1 2">
    <name type="scientific">Sphingobium algorifonticola</name>
    <dbReference type="NCBI Taxonomy" id="2008318"/>
    <lineage>
        <taxon>Bacteria</taxon>
        <taxon>Pseudomonadati</taxon>
        <taxon>Pseudomonadota</taxon>
        <taxon>Alphaproteobacteria</taxon>
        <taxon>Sphingomonadales</taxon>
        <taxon>Sphingomonadaceae</taxon>
        <taxon>Sphingobium</taxon>
    </lineage>
</organism>
<name>A0A437J599_9SPHN</name>
<proteinExistence type="predicted"/>
<evidence type="ECO:0000313" key="1">
    <source>
        <dbReference type="EMBL" id="RVT39936.1"/>
    </source>
</evidence>
<sequence length="265" mass="30392">MLGRERSAAAASSAKGRTIDIGWLLDTDKARFIWEEPRRKKPSDPSPTHAKSVTLCPSVRDHEARTFEVPCPIDVRLAFRKDEKGQPALSNLDGDMSAIRGKHLNQMLAIVAPREWRHPNRPVIQLMTPYVFLSDEPVWMTQIEPIGRYRADPWPGVMIGGRLPIHIWPRPMMWAFEWHDVTRPLVLKRGEPWFSLLFETMDPARPFRLFEAERTPEVIEHMQGLSAVSNYVDKTFSLFKTAQARRPARLLVRKSQPSENEAPAA</sequence>
<reference evidence="1 2" key="1">
    <citation type="submission" date="2019-01" db="EMBL/GenBank/DDBJ databases">
        <authorList>
            <person name="Chen W.-M."/>
        </authorList>
    </citation>
    <scope>NUCLEOTIDE SEQUENCE [LARGE SCALE GENOMIC DNA]</scope>
    <source>
        <strain evidence="1 2">TLA-22</strain>
    </source>
</reference>
<keyword evidence="2" id="KW-1185">Reference proteome</keyword>
<comment type="caution">
    <text evidence="1">The sequence shown here is derived from an EMBL/GenBank/DDBJ whole genome shotgun (WGS) entry which is preliminary data.</text>
</comment>
<gene>
    <name evidence="1" type="ORF">ENE74_14290</name>
</gene>